<keyword evidence="1" id="KW-0732">Signal</keyword>
<dbReference type="PANTHER" id="PTHR48216:SF1">
    <property type="match status" value="1"/>
</dbReference>
<protein>
    <submittedName>
        <fullName evidence="2">Uncharacterized protein</fullName>
    </submittedName>
</protein>
<name>A0AAN7IBJ3_QUERU</name>
<dbReference type="Proteomes" id="UP001324115">
    <property type="component" value="Unassembled WGS sequence"/>
</dbReference>
<dbReference type="EMBL" id="JAXUIC010000011">
    <property type="protein sequence ID" value="KAK4563884.1"/>
    <property type="molecule type" value="Genomic_DNA"/>
</dbReference>
<dbReference type="PANTHER" id="PTHR48216">
    <property type="match status" value="1"/>
</dbReference>
<dbReference type="AlphaFoldDB" id="A0AAN7IBJ3"/>
<feature type="chain" id="PRO_5042971272" evidence="1">
    <location>
        <begin position="27"/>
        <end position="89"/>
    </location>
</feature>
<gene>
    <name evidence="2" type="ORF">RGQ29_006103</name>
</gene>
<evidence type="ECO:0000313" key="2">
    <source>
        <dbReference type="EMBL" id="KAK4563884.1"/>
    </source>
</evidence>
<feature type="signal peptide" evidence="1">
    <location>
        <begin position="1"/>
        <end position="26"/>
    </location>
</feature>
<comment type="caution">
    <text evidence="2">The sequence shown here is derived from an EMBL/GenBank/DDBJ whole genome shotgun (WGS) entry which is preliminary data.</text>
</comment>
<proteinExistence type="predicted"/>
<evidence type="ECO:0000256" key="1">
    <source>
        <dbReference type="SAM" id="SignalP"/>
    </source>
</evidence>
<keyword evidence="3" id="KW-1185">Reference proteome</keyword>
<organism evidence="2 3">
    <name type="scientific">Quercus rubra</name>
    <name type="common">Northern red oak</name>
    <name type="synonym">Quercus borealis</name>
    <dbReference type="NCBI Taxonomy" id="3512"/>
    <lineage>
        <taxon>Eukaryota</taxon>
        <taxon>Viridiplantae</taxon>
        <taxon>Streptophyta</taxon>
        <taxon>Embryophyta</taxon>
        <taxon>Tracheophyta</taxon>
        <taxon>Spermatophyta</taxon>
        <taxon>Magnoliopsida</taxon>
        <taxon>eudicotyledons</taxon>
        <taxon>Gunneridae</taxon>
        <taxon>Pentapetalae</taxon>
        <taxon>rosids</taxon>
        <taxon>fabids</taxon>
        <taxon>Fagales</taxon>
        <taxon>Fagaceae</taxon>
        <taxon>Quercus</taxon>
    </lineage>
</organism>
<accession>A0AAN7IBJ3</accession>
<evidence type="ECO:0000313" key="3">
    <source>
        <dbReference type="Proteomes" id="UP001324115"/>
    </source>
</evidence>
<reference evidence="2 3" key="1">
    <citation type="journal article" date="2023" name="G3 (Bethesda)">
        <title>A haplotype-resolved chromosome-scale genome for Quercus rubra L. provides insights into the genetics of adaptive traits for red oak species.</title>
        <authorList>
            <person name="Kapoor B."/>
            <person name="Jenkins J."/>
            <person name="Schmutz J."/>
            <person name="Zhebentyayeva T."/>
            <person name="Kuelheim C."/>
            <person name="Coggeshall M."/>
            <person name="Heim C."/>
            <person name="Lasky J.R."/>
            <person name="Leites L."/>
            <person name="Islam-Faridi N."/>
            <person name="Romero-Severson J."/>
            <person name="DeLeo V.L."/>
            <person name="Lucas S.M."/>
            <person name="Lazic D."/>
            <person name="Gailing O."/>
            <person name="Carlson J."/>
            <person name="Staton M."/>
        </authorList>
    </citation>
    <scope>NUCLEOTIDE SEQUENCE [LARGE SCALE GENOMIC DNA]</scope>
    <source>
        <strain evidence="2">Pseudo-F2</strain>
    </source>
</reference>
<sequence length="89" mass="9455">MASSPAILVLAFFIAFSISSVDVALATRKLLAPTFPGLPNFPSVPLPPLPPGTPLYPEYRLPPPITTIPNVPYFPTVPIFSPPVTTTTP</sequence>